<keyword evidence="3" id="KW-1185">Reference proteome</keyword>
<proteinExistence type="predicted"/>
<organism evidence="2 3">
    <name type="scientific">Rhodococcus xishaensis</name>
    <dbReference type="NCBI Taxonomy" id="2487364"/>
    <lineage>
        <taxon>Bacteria</taxon>
        <taxon>Bacillati</taxon>
        <taxon>Actinomycetota</taxon>
        <taxon>Actinomycetes</taxon>
        <taxon>Mycobacteriales</taxon>
        <taxon>Nocardiaceae</taxon>
        <taxon>Rhodococcus</taxon>
    </lineage>
</organism>
<feature type="compositionally biased region" description="Basic and acidic residues" evidence="1">
    <location>
        <begin position="138"/>
        <end position="153"/>
    </location>
</feature>
<gene>
    <name evidence="2" type="ORF">EGT50_10545</name>
</gene>
<protein>
    <submittedName>
        <fullName evidence="2">SRPBCC family protein</fullName>
    </submittedName>
</protein>
<dbReference type="SUPFAM" id="SSF55961">
    <property type="entry name" value="Bet v1-like"/>
    <property type="match status" value="1"/>
</dbReference>
<dbReference type="RefSeq" id="WP_127954117.1">
    <property type="nucleotide sequence ID" value="NZ_RKLO01000004.1"/>
</dbReference>
<comment type="caution">
    <text evidence="2">The sequence shown here is derived from an EMBL/GenBank/DDBJ whole genome shotgun (WGS) entry which is preliminary data.</text>
</comment>
<dbReference type="OrthoDB" id="191189at2"/>
<dbReference type="CDD" id="cd07821">
    <property type="entry name" value="PYR_PYL_RCAR_like"/>
    <property type="match status" value="1"/>
</dbReference>
<evidence type="ECO:0000313" key="2">
    <source>
        <dbReference type="EMBL" id="RVW01901.1"/>
    </source>
</evidence>
<dbReference type="AlphaFoldDB" id="A0A3S3B2Y0"/>
<dbReference type="Gene3D" id="3.30.530.20">
    <property type="match status" value="1"/>
</dbReference>
<dbReference type="EMBL" id="RKLO01000004">
    <property type="protein sequence ID" value="RVW01901.1"/>
    <property type="molecule type" value="Genomic_DNA"/>
</dbReference>
<accession>A0A3S3B2Y0</accession>
<dbReference type="InterPro" id="IPR023393">
    <property type="entry name" value="START-like_dom_sf"/>
</dbReference>
<evidence type="ECO:0000313" key="3">
    <source>
        <dbReference type="Proteomes" id="UP000283479"/>
    </source>
</evidence>
<name>A0A3S3B2Y0_9NOCA</name>
<dbReference type="Pfam" id="PF10604">
    <property type="entry name" value="Polyketide_cyc2"/>
    <property type="match status" value="1"/>
</dbReference>
<sequence length="153" mass="16807">MPDFTINRQIQAPVEKVWSVLNDFGNIARWNPGVKRSELTSDGPVSEGSTRHCDLAPLGGVEERIDTYVPNERMTVNLYETFKLPISGGVADFNIAPHDGGTELTLHYSYTPNLLGRVAKGSTDKQLRKGIGGMADALKQESEEQESERDSAT</sequence>
<reference evidence="2 3" key="1">
    <citation type="submission" date="2018-11" db="EMBL/GenBank/DDBJ databases">
        <title>Rhodococcus spongicola sp. nov. and Rhodococcus xishaensis sp. nov. from marine sponges.</title>
        <authorList>
            <person name="Li L."/>
            <person name="Lin H.W."/>
        </authorList>
    </citation>
    <scope>NUCLEOTIDE SEQUENCE [LARGE SCALE GENOMIC DNA]</scope>
    <source>
        <strain evidence="2 3">LHW51113</strain>
    </source>
</reference>
<feature type="region of interest" description="Disordered" evidence="1">
    <location>
        <begin position="130"/>
        <end position="153"/>
    </location>
</feature>
<dbReference type="InterPro" id="IPR019587">
    <property type="entry name" value="Polyketide_cyclase/dehydratase"/>
</dbReference>
<evidence type="ECO:0000256" key="1">
    <source>
        <dbReference type="SAM" id="MobiDB-lite"/>
    </source>
</evidence>
<dbReference type="Proteomes" id="UP000283479">
    <property type="component" value="Unassembled WGS sequence"/>
</dbReference>